<gene>
    <name evidence="1" type="ORF">QFC19_002806</name>
</gene>
<organism evidence="1 2">
    <name type="scientific">Naganishia cerealis</name>
    <dbReference type="NCBI Taxonomy" id="610337"/>
    <lineage>
        <taxon>Eukaryota</taxon>
        <taxon>Fungi</taxon>
        <taxon>Dikarya</taxon>
        <taxon>Basidiomycota</taxon>
        <taxon>Agaricomycotina</taxon>
        <taxon>Tremellomycetes</taxon>
        <taxon>Filobasidiales</taxon>
        <taxon>Filobasidiaceae</taxon>
        <taxon>Naganishia</taxon>
    </lineage>
</organism>
<dbReference type="Proteomes" id="UP001241377">
    <property type="component" value="Unassembled WGS sequence"/>
</dbReference>
<sequence>MIYLLCSRIGSLCSVSRNILSLVVHSNTPIAFISVLHPPSTYGLNSLIADRPNVRVLDLTDDVEAFYVDEKSENRGSFERIETWLKESDSSVVGGLGRGVQIYIDGLDVLSEDYNSSVGALRLVKTALHVVRSLKAPSRLILLLPAYTALLDHLVQPSIALSSTITLLSLHPPALLHHLSNTYLVPPPPSGSLDSSSDPAGLRFWSILNASDGLGTAGWSGGQAGDLKGKGKAKGEGIKFALTTEELGEDKSGLTIEVGDWAGFGSTRAENESTPSNTGSTGSGSIEGAIVQILVRKQQGGANKGMSRTLEALRPSRSASVPWSLTPCQWHELSGMEDVGKAFGKTSKAVEPEQGDRSEQSNQEQHHPSQQHIPFNLSLTASQQASRAQVPIPYAHEGDDALSNQRYDTVPTGGIIFEPGSEDDMDDDDPDEDLDF</sequence>
<keyword evidence="2" id="KW-1185">Reference proteome</keyword>
<name>A0ACC2W7X9_9TREE</name>
<reference evidence="1" key="1">
    <citation type="submission" date="2023-04" db="EMBL/GenBank/DDBJ databases">
        <title>Draft Genome sequencing of Naganishia species isolated from polar environments using Oxford Nanopore Technology.</title>
        <authorList>
            <person name="Leo P."/>
            <person name="Venkateswaran K."/>
        </authorList>
    </citation>
    <scope>NUCLEOTIDE SEQUENCE</scope>
    <source>
        <strain evidence="1">MNA-CCFEE 5261</strain>
    </source>
</reference>
<protein>
    <submittedName>
        <fullName evidence="1">Uncharacterized protein</fullName>
    </submittedName>
</protein>
<accession>A0ACC2W7X9</accession>
<proteinExistence type="predicted"/>
<dbReference type="EMBL" id="JASBWR010000025">
    <property type="protein sequence ID" value="KAJ9107146.1"/>
    <property type="molecule type" value="Genomic_DNA"/>
</dbReference>
<comment type="caution">
    <text evidence="1">The sequence shown here is derived from an EMBL/GenBank/DDBJ whole genome shotgun (WGS) entry which is preliminary data.</text>
</comment>
<evidence type="ECO:0000313" key="1">
    <source>
        <dbReference type="EMBL" id="KAJ9107146.1"/>
    </source>
</evidence>
<evidence type="ECO:0000313" key="2">
    <source>
        <dbReference type="Proteomes" id="UP001241377"/>
    </source>
</evidence>